<proteinExistence type="predicted"/>
<evidence type="ECO:0000313" key="1">
    <source>
        <dbReference type="EMBL" id="KAJ1348219.1"/>
    </source>
</evidence>
<dbReference type="EMBL" id="JAHQIW010000452">
    <property type="protein sequence ID" value="KAJ1348219.1"/>
    <property type="molecule type" value="Genomic_DNA"/>
</dbReference>
<organism evidence="1 2">
    <name type="scientific">Parelaphostrongylus tenuis</name>
    <name type="common">Meningeal worm</name>
    <dbReference type="NCBI Taxonomy" id="148309"/>
    <lineage>
        <taxon>Eukaryota</taxon>
        <taxon>Metazoa</taxon>
        <taxon>Ecdysozoa</taxon>
        <taxon>Nematoda</taxon>
        <taxon>Chromadorea</taxon>
        <taxon>Rhabditida</taxon>
        <taxon>Rhabditina</taxon>
        <taxon>Rhabditomorpha</taxon>
        <taxon>Strongyloidea</taxon>
        <taxon>Metastrongylidae</taxon>
        <taxon>Parelaphostrongylus</taxon>
    </lineage>
</organism>
<reference evidence="1" key="1">
    <citation type="submission" date="2021-06" db="EMBL/GenBank/DDBJ databases">
        <title>Parelaphostrongylus tenuis whole genome reference sequence.</title>
        <authorList>
            <person name="Garwood T.J."/>
            <person name="Larsen P.A."/>
            <person name="Fountain-Jones N.M."/>
            <person name="Garbe J.R."/>
            <person name="Macchietto M.G."/>
            <person name="Kania S.A."/>
            <person name="Gerhold R.W."/>
            <person name="Richards J.E."/>
            <person name="Wolf T.M."/>
        </authorList>
    </citation>
    <scope>NUCLEOTIDE SEQUENCE</scope>
    <source>
        <strain evidence="1">MNPRO001-30</strain>
        <tissue evidence="1">Meninges</tissue>
    </source>
</reference>
<comment type="caution">
    <text evidence="1">The sequence shown here is derived from an EMBL/GenBank/DDBJ whole genome shotgun (WGS) entry which is preliminary data.</text>
</comment>
<evidence type="ECO:0000313" key="2">
    <source>
        <dbReference type="Proteomes" id="UP001196413"/>
    </source>
</evidence>
<dbReference type="AlphaFoldDB" id="A0AAD5QG30"/>
<protein>
    <submittedName>
        <fullName evidence="1">Uncharacterized protein</fullName>
    </submittedName>
</protein>
<gene>
    <name evidence="1" type="ORF">KIN20_003474</name>
</gene>
<accession>A0AAD5QG30</accession>
<dbReference type="Proteomes" id="UP001196413">
    <property type="component" value="Unassembled WGS sequence"/>
</dbReference>
<name>A0AAD5QG30_PARTN</name>
<sequence>MLSSDSHHRQLMAFVRHWDVCLQTNGILSKQQQFFIAAVSSRSFDRLVAFLKISNRSGSHFYYEEFNTFKFNSFPPIHHLRSWYSIEFCDRRDRVFPKWPAAM</sequence>
<keyword evidence="2" id="KW-1185">Reference proteome</keyword>